<evidence type="ECO:0000313" key="2">
    <source>
        <dbReference type="Proteomes" id="UP001432322"/>
    </source>
</evidence>
<accession>A0AAV5V9I4</accession>
<comment type="caution">
    <text evidence="1">The sequence shown here is derived from an EMBL/GenBank/DDBJ whole genome shotgun (WGS) entry which is preliminary data.</text>
</comment>
<dbReference type="AlphaFoldDB" id="A0AAV5V9I4"/>
<proteinExistence type="predicted"/>
<dbReference type="Proteomes" id="UP001432322">
    <property type="component" value="Unassembled WGS sequence"/>
</dbReference>
<evidence type="ECO:0000313" key="1">
    <source>
        <dbReference type="EMBL" id="GMT16295.1"/>
    </source>
</evidence>
<feature type="non-terminal residue" evidence="1">
    <location>
        <position position="1"/>
    </location>
</feature>
<name>A0AAV5V9I4_9BILA</name>
<organism evidence="1 2">
    <name type="scientific">Pristionchus fissidentatus</name>
    <dbReference type="NCBI Taxonomy" id="1538716"/>
    <lineage>
        <taxon>Eukaryota</taxon>
        <taxon>Metazoa</taxon>
        <taxon>Ecdysozoa</taxon>
        <taxon>Nematoda</taxon>
        <taxon>Chromadorea</taxon>
        <taxon>Rhabditida</taxon>
        <taxon>Rhabditina</taxon>
        <taxon>Diplogasteromorpha</taxon>
        <taxon>Diplogasteroidea</taxon>
        <taxon>Neodiplogasteridae</taxon>
        <taxon>Pristionchus</taxon>
    </lineage>
</organism>
<protein>
    <submittedName>
        <fullName evidence="1">Uncharacterized protein</fullName>
    </submittedName>
</protein>
<reference evidence="1" key="1">
    <citation type="submission" date="2023-10" db="EMBL/GenBank/DDBJ databases">
        <title>Genome assembly of Pristionchus species.</title>
        <authorList>
            <person name="Yoshida K."/>
            <person name="Sommer R.J."/>
        </authorList>
    </citation>
    <scope>NUCLEOTIDE SEQUENCE</scope>
    <source>
        <strain evidence="1">RS5133</strain>
    </source>
</reference>
<keyword evidence="2" id="KW-1185">Reference proteome</keyword>
<sequence length="141" mass="16273">NTYAISDCFKAGDCIAPDNTRISTRLDCPSSHALLEALPENSKTWVEIEMIECYNDKAYPKPTNLKSDKFRCRKKSNCDMSKYYVDDCTTTEVCTKPIAARPRFTCDADSTLQMKTYEGEQWRKIEQLNCKEERFRATAKK</sequence>
<dbReference type="EMBL" id="BTSY01000002">
    <property type="protein sequence ID" value="GMT16295.1"/>
    <property type="molecule type" value="Genomic_DNA"/>
</dbReference>
<gene>
    <name evidence="1" type="ORF">PFISCL1PPCAC_7593</name>
</gene>
<feature type="non-terminal residue" evidence="1">
    <location>
        <position position="141"/>
    </location>
</feature>